<keyword evidence="4" id="KW-1185">Reference proteome</keyword>
<dbReference type="SUPFAM" id="SSF54695">
    <property type="entry name" value="POZ domain"/>
    <property type="match status" value="1"/>
</dbReference>
<dbReference type="Gene3D" id="3.30.710.10">
    <property type="entry name" value="Potassium Channel Kv1.1, Chain A"/>
    <property type="match status" value="1"/>
</dbReference>
<reference evidence="3 4" key="1">
    <citation type="submission" date="2024-02" db="EMBL/GenBank/DDBJ databases">
        <title>A draft genome for the cacao thread blight pathogen Marasmius crinis-equi.</title>
        <authorList>
            <person name="Cohen S.P."/>
            <person name="Baruah I.K."/>
            <person name="Amoako-Attah I."/>
            <person name="Bukari Y."/>
            <person name="Meinhardt L.W."/>
            <person name="Bailey B.A."/>
        </authorList>
    </citation>
    <scope>NUCLEOTIDE SEQUENCE [LARGE SCALE GENOMIC DNA]</scope>
    <source>
        <strain evidence="3 4">GH-76</strain>
    </source>
</reference>
<evidence type="ECO:0000313" key="4">
    <source>
        <dbReference type="Proteomes" id="UP001465976"/>
    </source>
</evidence>
<dbReference type="Pfam" id="PF00651">
    <property type="entry name" value="BTB"/>
    <property type="match status" value="1"/>
</dbReference>
<dbReference type="CDD" id="cd18186">
    <property type="entry name" value="BTB_POZ_ZBTB_KLHL-like"/>
    <property type="match status" value="1"/>
</dbReference>
<gene>
    <name evidence="3" type="ORF">V5O48_004147</name>
</gene>
<proteinExistence type="predicted"/>
<dbReference type="InterPro" id="IPR011333">
    <property type="entry name" value="SKP1/BTB/POZ_sf"/>
</dbReference>
<feature type="compositionally biased region" description="Pro residues" evidence="1">
    <location>
        <begin position="280"/>
        <end position="289"/>
    </location>
</feature>
<name>A0ABR3FR62_9AGAR</name>
<organism evidence="3 4">
    <name type="scientific">Marasmius crinis-equi</name>
    <dbReference type="NCBI Taxonomy" id="585013"/>
    <lineage>
        <taxon>Eukaryota</taxon>
        <taxon>Fungi</taxon>
        <taxon>Dikarya</taxon>
        <taxon>Basidiomycota</taxon>
        <taxon>Agaricomycotina</taxon>
        <taxon>Agaricomycetes</taxon>
        <taxon>Agaricomycetidae</taxon>
        <taxon>Agaricales</taxon>
        <taxon>Marasmiineae</taxon>
        <taxon>Marasmiaceae</taxon>
        <taxon>Marasmius</taxon>
    </lineage>
</organism>
<dbReference type="Proteomes" id="UP001465976">
    <property type="component" value="Unassembled WGS sequence"/>
</dbReference>
<dbReference type="PRINTS" id="PR01217">
    <property type="entry name" value="PRICHEXTENSN"/>
</dbReference>
<dbReference type="PROSITE" id="PS50097">
    <property type="entry name" value="BTB"/>
    <property type="match status" value="1"/>
</dbReference>
<accession>A0ABR3FR62</accession>
<feature type="domain" description="BTB" evidence="2">
    <location>
        <begin position="19"/>
        <end position="81"/>
    </location>
</feature>
<evidence type="ECO:0000313" key="3">
    <source>
        <dbReference type="EMBL" id="KAL0577849.1"/>
    </source>
</evidence>
<protein>
    <recommendedName>
        <fullName evidence="2">BTB domain-containing protein</fullName>
    </recommendedName>
</protein>
<feature type="region of interest" description="Disordered" evidence="1">
    <location>
        <begin position="320"/>
        <end position="357"/>
    </location>
</feature>
<sequence length="420" mass="45901">MDSSVPKLERHPKYTFEDASVSIIVENRMRFDVHRYLLRRDSKFFERLITGTGAFHVLELKIREFESLLDFLYDGMYRISPVDTPVESWIDLLAVSTTLEFPRARGHAIAAIDLCQSSNGTNTTGPARMIQIAKLYAVEKWLEPARVALTEREEMISDEEAEMVGMRDLLKIVKAREARLTETIRRLSNSGVGEDSLDTVRSDVEAGPTSEPVVNERFLTTPCTLPLSCLRAPSPTFPPVMPPRTPSPSILGVKHSAVPSLSNSPPMALPEDAGGGLTPPSKPPSPAPFAPVETTHHEVPVGESFIPTYSPSPWLFSVATPSAPTPDPLSRPASPPEQDVESPNKPSSLSPVGDWPLCDPLEKVERLTRDSLSEDDAISTSTSASYQSRVIYNQEGGVRVPTSIVENQAICTAASEDGGE</sequence>
<feature type="compositionally biased region" description="Pro residues" evidence="1">
    <location>
        <begin position="323"/>
        <end position="335"/>
    </location>
</feature>
<evidence type="ECO:0000256" key="1">
    <source>
        <dbReference type="SAM" id="MobiDB-lite"/>
    </source>
</evidence>
<feature type="region of interest" description="Disordered" evidence="1">
    <location>
        <begin position="238"/>
        <end position="293"/>
    </location>
</feature>
<dbReference type="EMBL" id="JBAHYK010000134">
    <property type="protein sequence ID" value="KAL0577849.1"/>
    <property type="molecule type" value="Genomic_DNA"/>
</dbReference>
<dbReference type="InterPro" id="IPR000210">
    <property type="entry name" value="BTB/POZ_dom"/>
</dbReference>
<evidence type="ECO:0000259" key="2">
    <source>
        <dbReference type="PROSITE" id="PS50097"/>
    </source>
</evidence>
<comment type="caution">
    <text evidence="3">The sequence shown here is derived from an EMBL/GenBank/DDBJ whole genome shotgun (WGS) entry which is preliminary data.</text>
</comment>